<dbReference type="Gene3D" id="1.10.1070.11">
    <property type="entry name" value="Phosphatidylinositol 3-/4-kinase, catalytic domain"/>
    <property type="match status" value="1"/>
</dbReference>
<dbReference type="InterPro" id="IPR050517">
    <property type="entry name" value="DDR_Repair_Kinase"/>
</dbReference>
<keyword evidence="11" id="KW-0539">Nucleus</keyword>
<evidence type="ECO:0000256" key="12">
    <source>
        <dbReference type="ARBA" id="ARBA00024420"/>
    </source>
</evidence>
<evidence type="ECO:0000256" key="7">
    <source>
        <dbReference type="ARBA" id="ARBA00022763"/>
    </source>
</evidence>
<dbReference type="PANTHER" id="PTHR11139">
    <property type="entry name" value="ATAXIA TELANGIECTASIA MUTATED ATM -RELATED"/>
    <property type="match status" value="1"/>
</dbReference>
<comment type="subcellular location">
    <subcellularLocation>
        <location evidence="1">Nucleus</location>
    </subcellularLocation>
</comment>
<feature type="compositionally biased region" description="Low complexity" evidence="13">
    <location>
        <begin position="1444"/>
        <end position="1466"/>
    </location>
</feature>
<dbReference type="PROSITE" id="PS50290">
    <property type="entry name" value="PI3_4_KINASE_3"/>
    <property type="match status" value="1"/>
</dbReference>
<organism evidence="17 18">
    <name type="scientific">Coccomyxa viridis</name>
    <dbReference type="NCBI Taxonomy" id="1274662"/>
    <lineage>
        <taxon>Eukaryota</taxon>
        <taxon>Viridiplantae</taxon>
        <taxon>Chlorophyta</taxon>
        <taxon>core chlorophytes</taxon>
        <taxon>Trebouxiophyceae</taxon>
        <taxon>Trebouxiophyceae incertae sedis</taxon>
        <taxon>Coccomyxaceae</taxon>
        <taxon>Coccomyxa</taxon>
    </lineage>
</organism>
<comment type="similarity">
    <text evidence="2">Belongs to the PI3/PI4-kinase family. ATM subfamily.</text>
</comment>
<dbReference type="InterPro" id="IPR018936">
    <property type="entry name" value="PI3/4_kinase_CS"/>
</dbReference>
<evidence type="ECO:0000256" key="10">
    <source>
        <dbReference type="ARBA" id="ARBA00023204"/>
    </source>
</evidence>
<dbReference type="PROSITE" id="PS51190">
    <property type="entry name" value="FATC"/>
    <property type="match status" value="1"/>
</dbReference>
<evidence type="ECO:0000256" key="5">
    <source>
        <dbReference type="ARBA" id="ARBA00022679"/>
    </source>
</evidence>
<keyword evidence="8" id="KW-0418">Kinase</keyword>
<dbReference type="Pfam" id="PF02260">
    <property type="entry name" value="FATC"/>
    <property type="match status" value="1"/>
</dbReference>
<evidence type="ECO:0000256" key="8">
    <source>
        <dbReference type="ARBA" id="ARBA00022777"/>
    </source>
</evidence>
<evidence type="ECO:0000256" key="3">
    <source>
        <dbReference type="ARBA" id="ARBA00012513"/>
    </source>
</evidence>
<evidence type="ECO:0000256" key="11">
    <source>
        <dbReference type="ARBA" id="ARBA00023242"/>
    </source>
</evidence>
<dbReference type="InterPro" id="IPR000403">
    <property type="entry name" value="PI3/4_kinase_cat_dom"/>
</dbReference>
<dbReference type="InterPro" id="IPR003151">
    <property type="entry name" value="PIK-rel_kinase_FAT"/>
</dbReference>
<feature type="domain" description="PI3K/PI4K catalytic" evidence="14">
    <location>
        <begin position="2222"/>
        <end position="2532"/>
    </location>
</feature>
<dbReference type="PROSITE" id="PS51189">
    <property type="entry name" value="FAT"/>
    <property type="match status" value="1"/>
</dbReference>
<evidence type="ECO:0000256" key="13">
    <source>
        <dbReference type="SAM" id="MobiDB-lite"/>
    </source>
</evidence>
<dbReference type="Proteomes" id="UP001497392">
    <property type="component" value="Unassembled WGS sequence"/>
</dbReference>
<evidence type="ECO:0000259" key="16">
    <source>
        <dbReference type="PROSITE" id="PS51190"/>
    </source>
</evidence>
<comment type="caution">
    <text evidence="17">The sequence shown here is derived from an EMBL/GenBank/DDBJ whole genome shotgun (WGS) entry which is preliminary data.</text>
</comment>
<dbReference type="EMBL" id="CAXHTA020000005">
    <property type="protein sequence ID" value="CAL5221724.1"/>
    <property type="molecule type" value="Genomic_DNA"/>
</dbReference>
<dbReference type="Pfam" id="PF00454">
    <property type="entry name" value="PI3_PI4_kinase"/>
    <property type="match status" value="1"/>
</dbReference>
<dbReference type="PROSITE" id="PS00916">
    <property type="entry name" value="PI3_4_KINASE_2"/>
    <property type="match status" value="1"/>
</dbReference>
<dbReference type="Pfam" id="PF08064">
    <property type="entry name" value="UME"/>
    <property type="match status" value="1"/>
</dbReference>
<dbReference type="InterPro" id="IPR036940">
    <property type="entry name" value="PI3/4_kinase_cat_sf"/>
</dbReference>
<dbReference type="InterPro" id="IPR016024">
    <property type="entry name" value="ARM-type_fold"/>
</dbReference>
<evidence type="ECO:0000256" key="1">
    <source>
        <dbReference type="ARBA" id="ARBA00004123"/>
    </source>
</evidence>
<feature type="region of interest" description="Disordered" evidence="13">
    <location>
        <begin position="1444"/>
        <end position="1467"/>
    </location>
</feature>
<evidence type="ECO:0000313" key="18">
    <source>
        <dbReference type="Proteomes" id="UP001497392"/>
    </source>
</evidence>
<evidence type="ECO:0000259" key="15">
    <source>
        <dbReference type="PROSITE" id="PS51189"/>
    </source>
</evidence>
<dbReference type="EC" id="2.7.11.1" evidence="3"/>
<dbReference type="PANTHER" id="PTHR11139:SF69">
    <property type="entry name" value="SERINE_THREONINE-PROTEIN KINASE ATR"/>
    <property type="match status" value="1"/>
</dbReference>
<evidence type="ECO:0000256" key="2">
    <source>
        <dbReference type="ARBA" id="ARBA00010769"/>
    </source>
</evidence>
<keyword evidence="18" id="KW-1185">Reference proteome</keyword>
<dbReference type="SUPFAM" id="SSF56112">
    <property type="entry name" value="Protein kinase-like (PK-like)"/>
    <property type="match status" value="1"/>
</dbReference>
<feature type="region of interest" description="Disordered" evidence="13">
    <location>
        <begin position="1585"/>
        <end position="1606"/>
    </location>
</feature>
<feature type="domain" description="FAT" evidence="15">
    <location>
        <begin position="1484"/>
        <end position="2115"/>
    </location>
</feature>
<feature type="domain" description="FATC" evidence="16">
    <location>
        <begin position="2530"/>
        <end position="2562"/>
    </location>
</feature>
<proteinExistence type="inferred from homology"/>
<evidence type="ECO:0000256" key="9">
    <source>
        <dbReference type="ARBA" id="ARBA00022840"/>
    </source>
</evidence>
<dbReference type="SMART" id="SM00146">
    <property type="entry name" value="PI3Kc"/>
    <property type="match status" value="1"/>
</dbReference>
<feature type="region of interest" description="Disordered" evidence="13">
    <location>
        <begin position="267"/>
        <end position="293"/>
    </location>
</feature>
<evidence type="ECO:0000256" key="6">
    <source>
        <dbReference type="ARBA" id="ARBA00022741"/>
    </source>
</evidence>
<dbReference type="InterPro" id="IPR012993">
    <property type="entry name" value="UME"/>
</dbReference>
<dbReference type="CDD" id="cd00892">
    <property type="entry name" value="PIKKc_ATR"/>
    <property type="match status" value="1"/>
</dbReference>
<dbReference type="Gene3D" id="3.30.1010.10">
    <property type="entry name" value="Phosphatidylinositol 3-kinase Catalytic Subunit, Chain A, domain 4"/>
    <property type="match status" value="1"/>
</dbReference>
<dbReference type="InterPro" id="IPR011009">
    <property type="entry name" value="Kinase-like_dom_sf"/>
</dbReference>
<dbReference type="InterPro" id="IPR003152">
    <property type="entry name" value="FATC_dom"/>
</dbReference>
<name>A0ABP1FP54_9CHLO</name>
<keyword evidence="7" id="KW-0227">DNA damage</keyword>
<dbReference type="Pfam" id="PF25030">
    <property type="entry name" value="M-HEAT_ATR"/>
    <property type="match status" value="1"/>
</dbReference>
<dbReference type="InterPro" id="IPR057564">
    <property type="entry name" value="HEAT_ATR"/>
</dbReference>
<accession>A0ABP1FP54</accession>
<keyword evidence="6" id="KW-0547">Nucleotide-binding</keyword>
<keyword evidence="4" id="KW-0723">Serine/threonine-protein kinase</keyword>
<dbReference type="Pfam" id="PF23593">
    <property type="entry name" value="HEAT_ATR"/>
    <property type="match status" value="1"/>
</dbReference>
<dbReference type="Pfam" id="PF02259">
    <property type="entry name" value="FAT"/>
    <property type="match status" value="1"/>
</dbReference>
<keyword evidence="9" id="KW-0067">ATP-binding</keyword>
<keyword evidence="5" id="KW-0808">Transferase</keyword>
<dbReference type="InterPro" id="IPR014009">
    <property type="entry name" value="PIK_FAT"/>
</dbReference>
<gene>
    <name evidence="17" type="primary">g3970</name>
    <name evidence="17" type="ORF">VP750_LOCUS3383</name>
</gene>
<feature type="compositionally biased region" description="Polar residues" evidence="13">
    <location>
        <begin position="269"/>
        <end position="283"/>
    </location>
</feature>
<reference evidence="17 18" key="1">
    <citation type="submission" date="2024-06" db="EMBL/GenBank/DDBJ databases">
        <authorList>
            <person name="Kraege A."/>
            <person name="Thomma B."/>
        </authorList>
    </citation>
    <scope>NUCLEOTIDE SEQUENCE [LARGE SCALE GENOMIC DNA]</scope>
</reference>
<dbReference type="SUPFAM" id="SSF48371">
    <property type="entry name" value="ARM repeat"/>
    <property type="match status" value="1"/>
</dbReference>
<evidence type="ECO:0000259" key="14">
    <source>
        <dbReference type="PROSITE" id="PS50290"/>
    </source>
</evidence>
<evidence type="ECO:0000256" key="4">
    <source>
        <dbReference type="ARBA" id="ARBA00022527"/>
    </source>
</evidence>
<keyword evidence="10" id="KW-0234">DNA repair</keyword>
<protein>
    <recommendedName>
        <fullName evidence="12">Serine/threonine-protein kinase ATR</fullName>
        <ecNumber evidence="3">2.7.11.1</ecNumber>
    </recommendedName>
</protein>
<evidence type="ECO:0000313" key="17">
    <source>
        <dbReference type="EMBL" id="CAL5221724.1"/>
    </source>
</evidence>
<dbReference type="SMART" id="SM01343">
    <property type="entry name" value="FATC"/>
    <property type="match status" value="1"/>
</dbReference>
<dbReference type="InterPro" id="IPR056802">
    <property type="entry name" value="ATR-like_M-HEAT"/>
</dbReference>
<sequence>MGIYRCFIAVKDRDLISLLNLINMALEKFRRIVRDDNGATVFTIIGQTIHLLAEERLMLLQAPGATTVQLSSVLQCKTFLGNALELLASLMQETPATCAAFMPTSASDDTVDLIAHGGFTVQTAAFQVALQLLSGPTPSRIPFHGLLDASIMALQSWVDYEGAFMDHPLYAKWSQRLLAMLHVLWKASWPQEAQKMAGMRLTKVLPEVILECGTDPAFRLQLCQLLVDCAKAQSDGIAAFHPLLPLLTESSRAARCLAGGLRRMLAGSKAQQSPESLQSQGAPQGNGGEEPVAKRRRIEAAGAARPLSQQPNQPLQQVPLLVEQQPAQERARLVKDLVAMAKQTGPAGSSPWGSIERLQALSNLFCVAGGEPSLLQVLQPAMQEWLHVAASGALDACVSSQTLLAVNTAPHETSPSLAQGASLPKDVVKGLMASAWAPDMDAQHVQTARLAALRLHASMLLPGAVEPSKASPFAKGTPLARALEGEDKVLRAAAAALLPAHVILSPRSQAKVAADAMDALKKLAGSSDEQVKEQAARAISALVQGQALLAVQGPQAKPDILLAACREAEACRSEDNMPSPWHVEVSQKPLCSLPSPHMSGLQLLPDLAGLEALAKQLIFQGNGPEHAEAAAVRGVMEWLQLASHEALAGASQFIHRVLQLSASDSSLTRDALIQHAGVFARPEVLKEGFHAAVSKPSKDAAHAVTSQELALLQEIKVLLEKAETADSRAGLLRFIAAFSRHMSPRGMDIDVRHILVLVLLVGRLDDPDCMLRCTAAQLLISKAESMKRSVRELVFGAPRLLEWLGWSITKRPHLLGELASLLDQSEARVVEEMLTHALPPLVEAGNRAALEVLAQKAGMDPATLVHNHCHTIIAKCLYEGADDFDAFVNFVEATVGKGFISLLDSLMQKIIIDILHRASDSSRWAGGYSLPDTVLQTATHALVNLSDIQNRSSAADFLAASDHVTRILKEYGDVLDRYQLSPEKADIGAELRVLRGLLLLIKLTGPYVGHHLPPIMVLLSSSVRQSNAQPLKLQALEGWQALVKALSKEAPHQLADVADQIVVALLEPLQEGGALTVAASKALEELIIKGRSLLQAKLKGLPPLPQSVQALEKVSDILAQERGNLTVEEQVQQLLQSLQHDSASVKATALQELQPYLQSHRSWLSGLWTSSSNSASFESRKEQALQLSQLLGSLLKCCNPEANSINERKGQQACAESLGIVGAVDPARVSLAMQPPAKLAQTQHALLTTLLTEHLVRILRVASSLQVLDAASVAIQEIFIRYGNAPDTGPSESNTLYAALTPEVQALVRPYFDSRFSLLSTPVPPGPIFGTNRGSTFQRWIYNWPRQLITQHATGDLVDAFKACNLAFKHDVQTARFLLPYIVQNAMSCGTDMALENVKAEMELVLQRGPASREGELCVQEVFSLLDVLKGWVSEARTAATLSSSELTSTSSRASRGKASAAQQGADTPAKRVSRLLDRIDMELLSRAAFQCGAHARALLYFESHVRGKEKGTLNPVALSSTTYEDDDVSFFQEVYGKLEEPDGLSGMVQLRSGGPRLKDQILAAEKAGSWSAALTLYEQALKNEGGTPSTGAGPGRDALKPGSAGQRAMVGHVEGGLSAARRGHLNCLLQLGHLQSLLAGVDGWMTRCADAAKPHLAACGAAAAWRLGQWELLDSYLEQTRLPVHVLDAGDQWEVRMGELLSALHRRDMEAVRMQLSDTSAEVMGRLSAASMESYSRAYPHLVRLHMLQEASDAATLVAKGCMGPIERQRVLRWDERLRITQSSLSTQEPILALRRQLAVLAGEEAEAGMCWLQHAQLCRVSGHNEAAGTASLEALARSVPGAALERARLLWDRDQQHDAILKLKEVIAQTDTGPGGRSSQLSANSKANAAEMVLQLACWTAATGQGVRSDIAGLFEQAVSLDPKAEDGYFAYARYLDQHMRDARERQDRVRAARAEAQARAKDGASNLHYDINKDDRLGGRSKIILGEDQPFMEILHEVLRNYGKSVLHGHTHIYQSMPRMLTIWFEYGNYCSANPAPSGNKERSARSEVINVMQDLSKRLPMYVWLVALSQLTSRICHPHVETQRITQHILTRVTAQFPHQALWQLAAVSKSTVYARQEAAGSILSSAKRHSDADTGVQRLLQRFPEVLDQFIRLCNHTGGDKRARSFSAKKDFGALMKMMPLEVMMPTTGQLTLTLPAGGAAEKSHNPFGSLISIAGIKDEVVVMPSLQRPKKITLIGSDGKGYTFLAKPKDDLRKDHRMMEVAGVINRLFAREPVSRRRNLYLRRFAVVPLSEDCGFIEWVPQTVTLRTVCQETYAAEGLYDSKITLPTMKKILDTFTGKRKSELLNKWLQMFPPRMHRWQLSKWSEPAAWHAARLAFTRTAAVWSMVGHIVGLGDRHGENMLFDASSGDVVHVDFSCLFDKGLTLEAPEVVPFRLTQNLVDGFGASGVEGVYRKSCEVTLQVLREHRETLVSVMETFLHDPLCEWTKRHRSSEEADNPQAKDALATLEGRLTGTLLGVKSIPCLPLSPEGQAHRLIVEATDKENLGSMYIWWMAWF</sequence>